<evidence type="ECO:0000256" key="1">
    <source>
        <dbReference type="ARBA" id="ARBA00022484"/>
    </source>
</evidence>
<organism evidence="4">
    <name type="scientific">Hulunbuir Botou tick virus 5</name>
    <dbReference type="NCBI Taxonomy" id="2972064"/>
    <lineage>
        <taxon>Viruses</taxon>
        <taxon>Riboviria</taxon>
        <taxon>Orthornavirae</taxon>
        <taxon>Lenarviricota</taxon>
        <taxon>Miaviricetes</taxon>
        <taxon>Ourlivirales</taxon>
        <taxon>Botourmiaviridae</taxon>
    </lineage>
</organism>
<proteinExistence type="predicted"/>
<keyword evidence="1 4" id="KW-0696">RNA-directed RNA polymerase</keyword>
<sequence length="689" mass="76303">MTFYRSLNCGGVVPRGNPCRNTARSSVGRGRRDRSRQKCMNFRAALGEMIDRNVILLNDIYGVEIPKVNTEGLTCKEMVDAFKEWTVSKLSRASFRRLGRRERVGGRFALLLLKKQLPPPCGCFPSQRDAWAERQSLAVEPALPDGFMAFVTREVKKMFPFGWDRGYVDEIARSAPPSSACVEATVKQGGARSVLDLDEYLAGCIGESRADLFSEHYENPLVYKEVPTAGKVRPLTVTPSQYNVLRPLHKTIFGVVSRQRWSLVGPPNPKSFRRAGFRFKSGLLSGDYAGATDSLRLDVVRTILNAMFSTASIVPEQVKERALAALAPLVKLRQQDPPEKWVWVRRGTMMGSLLSFPLLCLYNRVCALWTLGQVPMLINGDDLAAETCNPEPWFDTLPLLGLQPERSKTGYSTSTVEINSTPFVVKRRGGCAIAPVCRTRVLAPKNETAVVGGQMKEFLKGLTGQMRRRAARLFLQAKFKRISKALYLGLSLADLGFEGQYDVSELVKNKITDLARNAAQSCPSSIPPPASHQIFVRPNGDPVTSGALCTVYDGTNEDAKRFKRYERISRCGDLFGSTVKEYCNSAEVVSRWWDDLVDASSSAVRPLNLSVSRSRLLYGGGAPLKPPPACAKLHHGEPMSVRAFERRLLNRILESHTPKLRLTHAYADKLPAVVRWGISSGGCGELVGE</sequence>
<protein>
    <submittedName>
        <fullName evidence="4">RNA-dependent RNA polymerase</fullName>
    </submittedName>
</protein>
<evidence type="ECO:0000313" key="4">
    <source>
        <dbReference type="EMBL" id="UYL95443.1"/>
    </source>
</evidence>
<keyword evidence="3" id="KW-0548">Nucleotidyltransferase</keyword>
<dbReference type="EMBL" id="ON746354">
    <property type="protein sequence ID" value="UYL95443.1"/>
    <property type="molecule type" value="Genomic_RNA"/>
</dbReference>
<dbReference type="InterPro" id="IPR043502">
    <property type="entry name" value="DNA/RNA_pol_sf"/>
</dbReference>
<keyword evidence="2" id="KW-0808">Transferase</keyword>
<evidence type="ECO:0000256" key="3">
    <source>
        <dbReference type="ARBA" id="ARBA00022695"/>
    </source>
</evidence>
<reference evidence="4" key="1">
    <citation type="submission" date="2022-05" db="EMBL/GenBank/DDBJ databases">
        <authorList>
            <person name="Cao W."/>
            <person name="Jia N."/>
            <person name="Lam T.T.-Y."/>
            <person name="Ni X."/>
            <person name="Liu J."/>
        </authorList>
    </citation>
    <scope>NUCLEOTIDE SEQUENCE</scope>
    <source>
        <strain evidence="4">TIGMIC 2</strain>
    </source>
</reference>
<dbReference type="GO" id="GO:0003968">
    <property type="term" value="F:RNA-directed RNA polymerase activity"/>
    <property type="evidence" value="ECO:0007669"/>
    <property type="project" value="UniProtKB-KW"/>
</dbReference>
<evidence type="ECO:0000256" key="2">
    <source>
        <dbReference type="ARBA" id="ARBA00022679"/>
    </source>
</evidence>
<dbReference type="SUPFAM" id="SSF56672">
    <property type="entry name" value="DNA/RNA polymerases"/>
    <property type="match status" value="1"/>
</dbReference>
<name>A0A9E7V210_9VIRU</name>
<accession>A0A9E7V210</accession>